<dbReference type="InterPro" id="IPR029787">
    <property type="entry name" value="Nucleotide_cyclase"/>
</dbReference>
<keyword evidence="2" id="KW-1185">Reference proteome</keyword>
<accession>A0A813FK15</accession>
<protein>
    <recommendedName>
        <fullName evidence="3">Adenylate cyclase</fullName>
    </recommendedName>
</protein>
<evidence type="ECO:0000313" key="2">
    <source>
        <dbReference type="Proteomes" id="UP000654075"/>
    </source>
</evidence>
<reference evidence="1" key="1">
    <citation type="submission" date="2021-02" db="EMBL/GenBank/DDBJ databases">
        <authorList>
            <person name="Dougan E. K."/>
            <person name="Rhodes N."/>
            <person name="Thang M."/>
            <person name="Chan C."/>
        </authorList>
    </citation>
    <scope>NUCLEOTIDE SEQUENCE</scope>
</reference>
<dbReference type="SUPFAM" id="SSF55073">
    <property type="entry name" value="Nucleotide cyclase"/>
    <property type="match status" value="1"/>
</dbReference>
<dbReference type="OrthoDB" id="60033at2759"/>
<proteinExistence type="predicted"/>
<comment type="caution">
    <text evidence="1">The sequence shown here is derived from an EMBL/GenBank/DDBJ whole genome shotgun (WGS) entry which is preliminary data.</text>
</comment>
<evidence type="ECO:0008006" key="3">
    <source>
        <dbReference type="Google" id="ProtNLM"/>
    </source>
</evidence>
<dbReference type="PANTHER" id="PTHR43336:SF3">
    <property type="entry name" value="GUANYLATE CYCLASE DOMAIN-CONTAINING PROTEIN"/>
    <property type="match status" value="1"/>
</dbReference>
<evidence type="ECO:0000313" key="1">
    <source>
        <dbReference type="EMBL" id="CAE8610898.1"/>
    </source>
</evidence>
<name>A0A813FK15_POLGL</name>
<dbReference type="OMA" id="HYMEASH"/>
<organism evidence="1 2">
    <name type="scientific">Polarella glacialis</name>
    <name type="common">Dinoflagellate</name>
    <dbReference type="NCBI Taxonomy" id="89957"/>
    <lineage>
        <taxon>Eukaryota</taxon>
        <taxon>Sar</taxon>
        <taxon>Alveolata</taxon>
        <taxon>Dinophyceae</taxon>
        <taxon>Suessiales</taxon>
        <taxon>Suessiaceae</taxon>
        <taxon>Polarella</taxon>
    </lineage>
</organism>
<sequence>MSILATATILGAAHRSPVLASYRFHPALQQRLRNRCRVNLSFGLHYGWAIEGAVGSEFKIDASYLSPNVTIASSIENATRIYGVSILASQSVVELCSKSMASNLRLIDKVIIKGSKEPLELFCLDLDYKPLQVDDKGAVPIEWNLQHRFKSRQHLQGTKQALWSDEASIAELMEGDPDFIRMRKRYNTKFFQTFNMGYQNYSQGEWQVARDLLKKTATMLNEEDGPSMALLHYMEASHQFEAPHGWVGVHRLGEHMQQVSVSW</sequence>
<dbReference type="Proteomes" id="UP000654075">
    <property type="component" value="Unassembled WGS sequence"/>
</dbReference>
<dbReference type="Gene3D" id="3.30.70.1230">
    <property type="entry name" value="Nucleotide cyclase"/>
    <property type="match status" value="1"/>
</dbReference>
<gene>
    <name evidence="1" type="ORF">PGLA1383_LOCUS28703</name>
</gene>
<dbReference type="AlphaFoldDB" id="A0A813FK15"/>
<dbReference type="EMBL" id="CAJNNV010024861">
    <property type="protein sequence ID" value="CAE8610898.1"/>
    <property type="molecule type" value="Genomic_DNA"/>
</dbReference>
<dbReference type="PANTHER" id="PTHR43336">
    <property type="entry name" value="OXYGEN SENSOR HISTIDINE KINASE RESPONSE REGULATOR DEVS/DOSS"/>
    <property type="match status" value="1"/>
</dbReference>